<reference evidence="2 3" key="2">
    <citation type="submission" date="2012-02" db="EMBL/GenBank/DDBJ databases">
        <title>Improved High-Quality Draft sequence of Desulfobacter postgatei 2ac9.</title>
        <authorList>
            <consortium name="US DOE Joint Genome Institute"/>
            <person name="Lucas S."/>
            <person name="Han J."/>
            <person name="Lapidus A."/>
            <person name="Cheng J.-F."/>
            <person name="Goodwin L."/>
            <person name="Pitluck S."/>
            <person name="Peters L."/>
            <person name="Ovchinnikova G."/>
            <person name="Held B."/>
            <person name="Detter J.C."/>
            <person name="Han C."/>
            <person name="Tapia R."/>
            <person name="Land M."/>
            <person name="Hauser L."/>
            <person name="Kyrpides N."/>
            <person name="Ivanova N."/>
            <person name="Pagani I."/>
            <person name="Orellana R."/>
            <person name="Lovley D."/>
            <person name="Woyke T."/>
        </authorList>
    </citation>
    <scope>NUCLEOTIDE SEQUENCE [LARGE SCALE GENOMIC DNA]</scope>
    <source>
        <strain evidence="2 3">2ac9</strain>
    </source>
</reference>
<dbReference type="STRING" id="879212.DespoDRAFT_03743"/>
<protein>
    <submittedName>
        <fullName evidence="2">Uncharacterized protein</fullName>
    </submittedName>
</protein>
<gene>
    <name evidence="2" type="ORF">DespoDRAFT_03743</name>
</gene>
<feature type="region of interest" description="Disordered" evidence="1">
    <location>
        <begin position="1"/>
        <end position="30"/>
    </location>
</feature>
<evidence type="ECO:0000256" key="1">
    <source>
        <dbReference type="SAM" id="MobiDB-lite"/>
    </source>
</evidence>
<reference evidence="2 3" key="1">
    <citation type="submission" date="2011-09" db="EMBL/GenBank/DDBJ databases">
        <authorList>
            <consortium name="US DOE Joint Genome Institute (JGI-PGF)"/>
            <person name="Lucas S."/>
            <person name="Han J."/>
            <person name="Lapidus A."/>
            <person name="Cheng J.-F."/>
            <person name="Goodwin L."/>
            <person name="Pitluck S."/>
            <person name="Peters L."/>
            <person name="Land M.L."/>
            <person name="Hauser L."/>
            <person name="Orellana R."/>
            <person name="Lovley D."/>
            <person name="Woyke T.J."/>
        </authorList>
    </citation>
    <scope>NUCLEOTIDE SEQUENCE [LARGE SCALE GENOMIC DNA]</scope>
    <source>
        <strain evidence="2 3">2ac9</strain>
    </source>
</reference>
<organism evidence="2 3">
    <name type="scientific">Desulfobacter postgatei 2ac9</name>
    <dbReference type="NCBI Taxonomy" id="879212"/>
    <lineage>
        <taxon>Bacteria</taxon>
        <taxon>Pseudomonadati</taxon>
        <taxon>Thermodesulfobacteriota</taxon>
        <taxon>Desulfobacteria</taxon>
        <taxon>Desulfobacterales</taxon>
        <taxon>Desulfobacteraceae</taxon>
        <taxon>Desulfobacter</taxon>
    </lineage>
</organism>
<accession>I5B7L5</accession>
<evidence type="ECO:0000313" key="2">
    <source>
        <dbReference type="EMBL" id="EIM65478.1"/>
    </source>
</evidence>
<feature type="compositionally biased region" description="Basic and acidic residues" evidence="1">
    <location>
        <begin position="7"/>
        <end position="20"/>
    </location>
</feature>
<dbReference type="EMBL" id="CM001488">
    <property type="protein sequence ID" value="EIM65478.1"/>
    <property type="molecule type" value="Genomic_DNA"/>
</dbReference>
<name>I5B7L5_9BACT</name>
<dbReference type="Proteomes" id="UP000005778">
    <property type="component" value="Chromosome"/>
</dbReference>
<proteinExistence type="predicted"/>
<dbReference type="RefSeq" id="WP_004075703.1">
    <property type="nucleotide sequence ID" value="NZ_CM001488.1"/>
</dbReference>
<dbReference type="OrthoDB" id="342495at2"/>
<evidence type="ECO:0000313" key="3">
    <source>
        <dbReference type="Proteomes" id="UP000005778"/>
    </source>
</evidence>
<dbReference type="HOGENOM" id="CLU_865271_0_0_7"/>
<sequence length="318" mass="37675">MNLALKVRTDAKRQIPEEKREKKKKQKTIEDKQRQAAFFNSLYTGRNMEFSFKTMEEVSMTKHFYFPKLGEDYEDWSFGAAPLAAFAVYPVICSRVDFRNHERWMKISMEEIAKKAGHKSVSTTSNAIKHLIEAGYGMTESIEGEIEQRYPLIERKKVHEKVPKGEKRVWEYRAGFIRGDMIKRWKTDDEARYFKFPTWIIDTGLWAKLKPRAKALYIALRSCSRFDEKLYAGIENDVPFDQLDQIEFDLEEYKARKWEVCNTPTTRLCRMVNIDGSDIRKIVDDLEETGLVEKIDRWWKVWLMPNPDKNTTNKHQVF</sequence>
<dbReference type="AlphaFoldDB" id="I5B7L5"/>
<keyword evidence="3" id="KW-1185">Reference proteome</keyword>